<dbReference type="EnsemblProtists" id="EOD37594">
    <property type="protein sequence ID" value="EOD37594"/>
    <property type="gene ID" value="EMIHUDRAFT_460496"/>
</dbReference>
<dbReference type="GeneID" id="17282866"/>
<dbReference type="KEGG" id="ehx:EMIHUDRAFT_460496"/>
<dbReference type="PaxDb" id="2903-EOD37594"/>
<reference evidence="3" key="1">
    <citation type="journal article" date="2013" name="Nature">
        <title>Pan genome of the phytoplankton Emiliania underpins its global distribution.</title>
        <authorList>
            <person name="Read B.A."/>
            <person name="Kegel J."/>
            <person name="Klute M.J."/>
            <person name="Kuo A."/>
            <person name="Lefebvre S.C."/>
            <person name="Maumus F."/>
            <person name="Mayer C."/>
            <person name="Miller J."/>
            <person name="Monier A."/>
            <person name="Salamov A."/>
            <person name="Young J."/>
            <person name="Aguilar M."/>
            <person name="Claverie J.M."/>
            <person name="Frickenhaus S."/>
            <person name="Gonzalez K."/>
            <person name="Herman E.K."/>
            <person name="Lin Y.C."/>
            <person name="Napier J."/>
            <person name="Ogata H."/>
            <person name="Sarno A.F."/>
            <person name="Shmutz J."/>
            <person name="Schroeder D."/>
            <person name="de Vargas C."/>
            <person name="Verret F."/>
            <person name="von Dassow P."/>
            <person name="Valentin K."/>
            <person name="Van de Peer Y."/>
            <person name="Wheeler G."/>
            <person name="Dacks J.B."/>
            <person name="Delwiche C.F."/>
            <person name="Dyhrman S.T."/>
            <person name="Glockner G."/>
            <person name="John U."/>
            <person name="Richards T."/>
            <person name="Worden A.Z."/>
            <person name="Zhang X."/>
            <person name="Grigoriev I.V."/>
            <person name="Allen A.E."/>
            <person name="Bidle K."/>
            <person name="Borodovsky M."/>
            <person name="Bowler C."/>
            <person name="Brownlee C."/>
            <person name="Cock J.M."/>
            <person name="Elias M."/>
            <person name="Gladyshev V.N."/>
            <person name="Groth M."/>
            <person name="Guda C."/>
            <person name="Hadaegh A."/>
            <person name="Iglesias-Rodriguez M.D."/>
            <person name="Jenkins J."/>
            <person name="Jones B.M."/>
            <person name="Lawson T."/>
            <person name="Leese F."/>
            <person name="Lindquist E."/>
            <person name="Lobanov A."/>
            <person name="Lomsadze A."/>
            <person name="Malik S.B."/>
            <person name="Marsh M.E."/>
            <person name="Mackinder L."/>
            <person name="Mock T."/>
            <person name="Mueller-Roeber B."/>
            <person name="Pagarete A."/>
            <person name="Parker M."/>
            <person name="Probert I."/>
            <person name="Quesneville H."/>
            <person name="Raines C."/>
            <person name="Rensing S.A."/>
            <person name="Riano-Pachon D.M."/>
            <person name="Richier S."/>
            <person name="Rokitta S."/>
            <person name="Shiraiwa Y."/>
            <person name="Soanes D.M."/>
            <person name="van der Giezen M."/>
            <person name="Wahlund T.M."/>
            <person name="Williams B."/>
            <person name="Wilson W."/>
            <person name="Wolfe G."/>
            <person name="Wurch L.L."/>
        </authorList>
    </citation>
    <scope>NUCLEOTIDE SEQUENCE</scope>
</reference>
<evidence type="ECO:0000256" key="1">
    <source>
        <dbReference type="SAM" id="MobiDB-lite"/>
    </source>
</evidence>
<evidence type="ECO:0000313" key="2">
    <source>
        <dbReference type="EnsemblProtists" id="EOD37594"/>
    </source>
</evidence>
<protein>
    <submittedName>
        <fullName evidence="2">Uncharacterized protein</fullName>
    </submittedName>
</protein>
<dbReference type="HOGENOM" id="CLU_890244_0_0_1"/>
<reference evidence="2" key="2">
    <citation type="submission" date="2024-10" db="UniProtKB">
        <authorList>
            <consortium name="EnsemblProtists"/>
        </authorList>
    </citation>
    <scope>IDENTIFICATION</scope>
</reference>
<proteinExistence type="predicted"/>
<name>A0A0D3KPA9_EMIH1</name>
<accession>A0A0D3KPA9</accession>
<sequence length="313" mass="34262">PRRSHRSTWPPSAAGHRAPPGWGALACRPHIIRWVTPCCCFTLHATRGAAQLALPLASPARAATCSALSACALGPPQQHPAHPLLHQHSRAKPSALLTTAIARRSHAPPPDTGDDADQCVQPFLPLALFNPARLLPSRGKVQRHERRRGRHRVRVLPGRHLPHVALRGPLHVAARQEVGLHHRPRRRRHLDHLLLCRLVHARRIAVCHLVLADPADAGTRLSDGGDRSVRPDRRHGHRQRLHSRSFRRVCSEDVPAKSRIIPLPGVFFHGSHGDLDRARLHGGPPARRDALRGGRLRDALCGGGAHLLSAAPG</sequence>
<evidence type="ECO:0000313" key="3">
    <source>
        <dbReference type="Proteomes" id="UP000013827"/>
    </source>
</evidence>
<dbReference type="RefSeq" id="XP_005790023.1">
    <property type="nucleotide sequence ID" value="XM_005789966.1"/>
</dbReference>
<dbReference type="Proteomes" id="UP000013827">
    <property type="component" value="Unassembled WGS sequence"/>
</dbReference>
<feature type="region of interest" description="Disordered" evidence="1">
    <location>
        <begin position="218"/>
        <end position="240"/>
    </location>
</feature>
<organism evidence="2 3">
    <name type="scientific">Emiliania huxleyi (strain CCMP1516)</name>
    <dbReference type="NCBI Taxonomy" id="280463"/>
    <lineage>
        <taxon>Eukaryota</taxon>
        <taxon>Haptista</taxon>
        <taxon>Haptophyta</taxon>
        <taxon>Prymnesiophyceae</taxon>
        <taxon>Isochrysidales</taxon>
        <taxon>Noelaerhabdaceae</taxon>
        <taxon>Emiliania</taxon>
    </lineage>
</organism>
<keyword evidence="3" id="KW-1185">Reference proteome</keyword>
<dbReference type="AlphaFoldDB" id="A0A0D3KPA9"/>